<keyword evidence="2" id="KW-1185">Reference proteome</keyword>
<reference evidence="1 2" key="1">
    <citation type="submission" date="2019-02" db="EMBL/GenBank/DDBJ databases">
        <title>Deep-cultivation of Planctomycetes and their phenomic and genomic characterization uncovers novel biology.</title>
        <authorList>
            <person name="Wiegand S."/>
            <person name="Jogler M."/>
            <person name="Boedeker C."/>
            <person name="Pinto D."/>
            <person name="Vollmers J."/>
            <person name="Rivas-Marin E."/>
            <person name="Kohn T."/>
            <person name="Peeters S.H."/>
            <person name="Heuer A."/>
            <person name="Rast P."/>
            <person name="Oberbeckmann S."/>
            <person name="Bunk B."/>
            <person name="Jeske O."/>
            <person name="Meyerdierks A."/>
            <person name="Storesund J.E."/>
            <person name="Kallscheuer N."/>
            <person name="Luecker S."/>
            <person name="Lage O.M."/>
            <person name="Pohl T."/>
            <person name="Merkel B.J."/>
            <person name="Hornburger P."/>
            <person name="Mueller R.-W."/>
            <person name="Bruemmer F."/>
            <person name="Labrenz M."/>
            <person name="Spormann A.M."/>
            <person name="Op den Camp H."/>
            <person name="Overmann J."/>
            <person name="Amann R."/>
            <person name="Jetten M.S.M."/>
            <person name="Mascher T."/>
            <person name="Medema M.H."/>
            <person name="Devos D.P."/>
            <person name="Kaster A.-K."/>
            <person name="Ovreas L."/>
            <person name="Rohde M."/>
            <person name="Galperin M.Y."/>
            <person name="Jogler C."/>
        </authorList>
    </citation>
    <scope>NUCLEOTIDE SEQUENCE [LARGE SCALE GENOMIC DNA]</scope>
    <source>
        <strain evidence="1 2">K23_9</strain>
    </source>
</reference>
<protein>
    <submittedName>
        <fullName evidence="1">Uncharacterized protein</fullName>
    </submittedName>
</protein>
<evidence type="ECO:0000313" key="2">
    <source>
        <dbReference type="Proteomes" id="UP000319817"/>
    </source>
</evidence>
<organism evidence="1 2">
    <name type="scientific">Stieleria marina</name>
    <dbReference type="NCBI Taxonomy" id="1930275"/>
    <lineage>
        <taxon>Bacteria</taxon>
        <taxon>Pseudomonadati</taxon>
        <taxon>Planctomycetota</taxon>
        <taxon>Planctomycetia</taxon>
        <taxon>Pirellulales</taxon>
        <taxon>Pirellulaceae</taxon>
        <taxon>Stieleria</taxon>
    </lineage>
</organism>
<name>A0A517NRL0_9BACT</name>
<dbReference type="EMBL" id="CP036526">
    <property type="protein sequence ID" value="QDT09746.1"/>
    <property type="molecule type" value="Genomic_DNA"/>
</dbReference>
<proteinExistence type="predicted"/>
<accession>A0A517NRL0</accession>
<dbReference type="Proteomes" id="UP000319817">
    <property type="component" value="Chromosome"/>
</dbReference>
<sequence>MGHTSEPERNTLGAVTDEHYVIGLLSLSIFAALRVCPRPPRGSISGCNEFTDERLLAAYEAFGSQVLIGKVFAIGSNPVAGMTNPLGACRTVKINFAEKHRQARSRNGASCLAEITSALNSKHETENCPNRSSQMTIIQGGLR</sequence>
<evidence type="ECO:0000313" key="1">
    <source>
        <dbReference type="EMBL" id="QDT09746.1"/>
    </source>
</evidence>
<dbReference type="AlphaFoldDB" id="A0A517NRL0"/>
<gene>
    <name evidence="1" type="ORF">K239x_16960</name>
</gene>